<dbReference type="CDD" id="cd04301">
    <property type="entry name" value="NAT_SF"/>
    <property type="match status" value="1"/>
</dbReference>
<comment type="caution">
    <text evidence="4">The sequence shown here is derived from an EMBL/GenBank/DDBJ whole genome shotgun (WGS) entry which is preliminary data.</text>
</comment>
<organism evidence="4 5">
    <name type="scientific">Nocardioides agariphilus</name>
    <dbReference type="NCBI Taxonomy" id="433664"/>
    <lineage>
        <taxon>Bacteria</taxon>
        <taxon>Bacillati</taxon>
        <taxon>Actinomycetota</taxon>
        <taxon>Actinomycetes</taxon>
        <taxon>Propionibacteriales</taxon>
        <taxon>Nocardioidaceae</taxon>
        <taxon>Nocardioides</taxon>
    </lineage>
</organism>
<protein>
    <submittedName>
        <fullName evidence="4">GNAT family N-acetyltransferase</fullName>
    </submittedName>
</protein>
<dbReference type="PANTHER" id="PTHR43877">
    <property type="entry name" value="AMINOALKYLPHOSPHONATE N-ACETYLTRANSFERASE-RELATED-RELATED"/>
    <property type="match status" value="1"/>
</dbReference>
<dbReference type="EMBL" id="JADKPO010000026">
    <property type="protein sequence ID" value="MBF4769512.1"/>
    <property type="molecule type" value="Genomic_DNA"/>
</dbReference>
<evidence type="ECO:0000313" key="4">
    <source>
        <dbReference type="EMBL" id="MBF4769512.1"/>
    </source>
</evidence>
<dbReference type="AlphaFoldDB" id="A0A930YJP2"/>
<proteinExistence type="predicted"/>
<evidence type="ECO:0000313" key="5">
    <source>
        <dbReference type="Proteomes" id="UP000660668"/>
    </source>
</evidence>
<feature type="domain" description="N-acetyltransferase" evidence="3">
    <location>
        <begin position="1"/>
        <end position="160"/>
    </location>
</feature>
<reference evidence="4" key="1">
    <citation type="submission" date="2020-11" db="EMBL/GenBank/DDBJ databases">
        <title>Nocardioides cynanchi sp. nov., isolated from soil of rhizosphere of Cynanchum wilfordii.</title>
        <authorList>
            <person name="Lee J.-S."/>
            <person name="Suh M.K."/>
            <person name="Kim J.-S."/>
        </authorList>
    </citation>
    <scope>NUCLEOTIDE SEQUENCE</scope>
    <source>
        <strain evidence="4">KCTC 19276</strain>
    </source>
</reference>
<dbReference type="GO" id="GO:0016747">
    <property type="term" value="F:acyltransferase activity, transferring groups other than amino-acyl groups"/>
    <property type="evidence" value="ECO:0007669"/>
    <property type="project" value="InterPro"/>
</dbReference>
<accession>A0A930YJP2</accession>
<dbReference type="RefSeq" id="WP_194697658.1">
    <property type="nucleotide sequence ID" value="NZ_JADKPO010000026.1"/>
</dbReference>
<dbReference type="PROSITE" id="PS51186">
    <property type="entry name" value="GNAT"/>
    <property type="match status" value="1"/>
</dbReference>
<dbReference type="InterPro" id="IPR000182">
    <property type="entry name" value="GNAT_dom"/>
</dbReference>
<dbReference type="Proteomes" id="UP000660668">
    <property type="component" value="Unassembled WGS sequence"/>
</dbReference>
<keyword evidence="1" id="KW-0808">Transferase</keyword>
<sequence>MDIRVLDASELGDEAVMREFYDLNRRSETFGREQAPFWPFEEFLGAYRTTDSGELQEPIVAYDGDRIVATATMWTPLVDNTDKAYFEVNVDPQRRRRGIGRALTGHLEQMARDRGRTLLMTGSHLPYADREDHAYCRFAEACGYELSNIEVVRYLDLPVPDECIQQWIDRAAPHHEGYTIETFVGAVPDDLVESLCALLGQLAVDAPTGSVDFEAEVITPERYAEWIEGVTAMRRVRYETVALTTDREVVAQSTLAMPLAGSEGASKDVYQWGTFVHRDHRGHHLGLATKAVNLRALQAARSDLTRIITQNAETNGFMVAINDTLGFYPVEVSADFVKRL</sequence>
<evidence type="ECO:0000256" key="1">
    <source>
        <dbReference type="ARBA" id="ARBA00022679"/>
    </source>
</evidence>
<keyword evidence="2" id="KW-0012">Acyltransferase</keyword>
<name>A0A930YJP2_9ACTN</name>
<dbReference type="InterPro" id="IPR016181">
    <property type="entry name" value="Acyl_CoA_acyltransferase"/>
</dbReference>
<evidence type="ECO:0000259" key="3">
    <source>
        <dbReference type="PROSITE" id="PS51186"/>
    </source>
</evidence>
<dbReference type="SUPFAM" id="SSF55729">
    <property type="entry name" value="Acyl-CoA N-acyltransferases (Nat)"/>
    <property type="match status" value="2"/>
</dbReference>
<dbReference type="Gene3D" id="3.40.630.30">
    <property type="match status" value="1"/>
</dbReference>
<dbReference type="Pfam" id="PF00583">
    <property type="entry name" value="Acetyltransf_1"/>
    <property type="match status" value="1"/>
</dbReference>
<gene>
    <name evidence="4" type="ORF">ISU10_17220</name>
</gene>
<keyword evidence="5" id="KW-1185">Reference proteome</keyword>
<dbReference type="InterPro" id="IPR050832">
    <property type="entry name" value="Bact_Acetyltransf"/>
</dbReference>
<evidence type="ECO:0000256" key="2">
    <source>
        <dbReference type="ARBA" id="ARBA00023315"/>
    </source>
</evidence>